<dbReference type="SUPFAM" id="SSF46458">
    <property type="entry name" value="Globin-like"/>
    <property type="match status" value="1"/>
</dbReference>
<sequence>MCKNIEPNNEVPVGETETATTNDTSKMSITEEQKNIVRSTAPILKENGKEITSIFYKHMFAAHPELLNLFNQTNQKIGTQPLALANTVYFAAENIDHLHVLIPQIKLIAHKHRALIVLPEHYPIVGKYLLLAIKEFLGEKATEEILDAWAAAYNIIAKIFIDLEQQLYDELGPDERDKGFVPLTIIKKENIASGPIVALTLERRDGGKMHNYHPGQYITFRIKKDGSFHNRHYSLLEPFDGKTYRIAIKDEIDQEPKGIVSNEIIDNYKEGDAILTSFPAGTFALIQDAKHHLFIAGGIGITPLSSLILELHKKNQIKSATLIHCVPTKEHAAFSNELKSILPENQYLLFCQGEKLGKDDLQKFLTPDTHVYICSSIPFMNKLEDYLAECNHPSSQIHTEVFQPSLSVLKNAVKDQATTKTL</sequence>
<protein>
    <recommendedName>
        <fullName evidence="2">nitric oxide dioxygenase</fullName>
        <ecNumber evidence="2">1.14.12.17</ecNumber>
    </recommendedName>
</protein>
<dbReference type="GO" id="GO:0046210">
    <property type="term" value="P:nitric oxide catabolic process"/>
    <property type="evidence" value="ECO:0007669"/>
    <property type="project" value="TreeGrafter"/>
</dbReference>
<dbReference type="InterPro" id="IPR012292">
    <property type="entry name" value="Globin/Proto"/>
</dbReference>
<evidence type="ECO:0000256" key="7">
    <source>
        <dbReference type="ARBA" id="ARBA00023027"/>
    </source>
</evidence>
<evidence type="ECO:0000313" key="15">
    <source>
        <dbReference type="EMBL" id="CAF1177616.1"/>
    </source>
</evidence>
<dbReference type="EC" id="1.14.12.17" evidence="2"/>
<dbReference type="AlphaFoldDB" id="A0A813ZGV1"/>
<comment type="catalytic activity">
    <reaction evidence="9">
        <text>2 nitric oxide + NADPH + 2 O2 = 2 nitrate + NADP(+) + H(+)</text>
        <dbReference type="Rhea" id="RHEA:19465"/>
        <dbReference type="ChEBI" id="CHEBI:15378"/>
        <dbReference type="ChEBI" id="CHEBI:15379"/>
        <dbReference type="ChEBI" id="CHEBI:16480"/>
        <dbReference type="ChEBI" id="CHEBI:17632"/>
        <dbReference type="ChEBI" id="CHEBI:57783"/>
        <dbReference type="ChEBI" id="CHEBI:58349"/>
        <dbReference type="EC" id="1.14.12.17"/>
    </reaction>
</comment>
<keyword evidence="10" id="KW-0561">Oxygen transport</keyword>
<dbReference type="Proteomes" id="UP000663854">
    <property type="component" value="Unassembled WGS sequence"/>
</dbReference>
<dbReference type="InterPro" id="IPR039261">
    <property type="entry name" value="FNR_nucleotide-bd"/>
</dbReference>
<keyword evidence="6" id="KW-0408">Iron</keyword>
<dbReference type="GO" id="GO:0071949">
    <property type="term" value="F:FAD binding"/>
    <property type="evidence" value="ECO:0007669"/>
    <property type="project" value="TreeGrafter"/>
</dbReference>
<dbReference type="GO" id="GO:0008941">
    <property type="term" value="F:nitric oxide dioxygenase NAD(P)H activity"/>
    <property type="evidence" value="ECO:0007669"/>
    <property type="project" value="UniProtKB-EC"/>
</dbReference>
<proteinExistence type="inferred from homology"/>
<dbReference type="InterPro" id="IPR017927">
    <property type="entry name" value="FAD-bd_FR_type"/>
</dbReference>
<dbReference type="PANTHER" id="PTHR43396:SF3">
    <property type="entry name" value="FLAVOHEMOPROTEIN"/>
    <property type="match status" value="1"/>
</dbReference>
<dbReference type="Proteomes" id="UP000663870">
    <property type="component" value="Unassembled WGS sequence"/>
</dbReference>
<name>A0A813ZGV1_9BILA</name>
<dbReference type="PROSITE" id="PS01033">
    <property type="entry name" value="GLOBIN"/>
    <property type="match status" value="1"/>
</dbReference>
<dbReference type="FunFam" id="1.10.490.10:FF:000003">
    <property type="entry name" value="Flavohemoprotein"/>
    <property type="match status" value="1"/>
</dbReference>
<evidence type="ECO:0000313" key="17">
    <source>
        <dbReference type="Proteomes" id="UP000663870"/>
    </source>
</evidence>
<evidence type="ECO:0000313" key="14">
    <source>
        <dbReference type="EMBL" id="CAF0898616.1"/>
    </source>
</evidence>
<feature type="domain" description="FAD-binding FR-type" evidence="13">
    <location>
        <begin position="178"/>
        <end position="286"/>
    </location>
</feature>
<dbReference type="EMBL" id="CAJNOL010000721">
    <property type="protein sequence ID" value="CAF1177616.1"/>
    <property type="molecule type" value="Genomic_DNA"/>
</dbReference>
<dbReference type="SUPFAM" id="SSF52343">
    <property type="entry name" value="Ferredoxin reductase-like, C-terminal NADP-linked domain"/>
    <property type="match status" value="1"/>
</dbReference>
<dbReference type="GO" id="GO:0046872">
    <property type="term" value="F:metal ion binding"/>
    <property type="evidence" value="ECO:0007669"/>
    <property type="project" value="UniProtKB-KW"/>
</dbReference>
<dbReference type="PRINTS" id="PR00409">
    <property type="entry name" value="PHDIOXRDTASE"/>
</dbReference>
<keyword evidence="7" id="KW-0520">NAD</keyword>
<dbReference type="InterPro" id="IPR001433">
    <property type="entry name" value="OxRdtase_FAD/NAD-bd"/>
</dbReference>
<dbReference type="Pfam" id="PF00175">
    <property type="entry name" value="NAD_binding_1"/>
    <property type="match status" value="1"/>
</dbReference>
<evidence type="ECO:0000256" key="11">
    <source>
        <dbReference type="SAM" id="MobiDB-lite"/>
    </source>
</evidence>
<dbReference type="EMBL" id="CAJNOH010000136">
    <property type="protein sequence ID" value="CAF0898616.1"/>
    <property type="molecule type" value="Genomic_DNA"/>
</dbReference>
<dbReference type="PANTHER" id="PTHR43396">
    <property type="entry name" value="FLAVOHEMOPROTEIN"/>
    <property type="match status" value="1"/>
</dbReference>
<dbReference type="CDD" id="cd14777">
    <property type="entry name" value="Yhb1-globin-like"/>
    <property type="match status" value="1"/>
</dbReference>
<dbReference type="SUPFAM" id="SSF63380">
    <property type="entry name" value="Riboflavin synthase domain-like"/>
    <property type="match status" value="1"/>
</dbReference>
<comment type="caution">
    <text evidence="14">The sequence shown here is derived from an EMBL/GenBank/DDBJ whole genome shotgun (WGS) entry which is preliminary data.</text>
</comment>
<evidence type="ECO:0000259" key="13">
    <source>
        <dbReference type="PROSITE" id="PS51384"/>
    </source>
</evidence>
<evidence type="ECO:0000256" key="1">
    <source>
        <dbReference type="ARBA" id="ARBA00006401"/>
    </source>
</evidence>
<feature type="domain" description="Globin" evidence="12">
    <location>
        <begin position="28"/>
        <end position="165"/>
    </location>
</feature>
<keyword evidence="4 10" id="KW-0349">Heme</keyword>
<feature type="region of interest" description="Disordered" evidence="11">
    <location>
        <begin position="1"/>
        <end position="27"/>
    </location>
</feature>
<dbReference type="GO" id="GO:0009636">
    <property type="term" value="P:response to toxic substance"/>
    <property type="evidence" value="ECO:0007669"/>
    <property type="project" value="UniProtKB-KW"/>
</dbReference>
<feature type="compositionally biased region" description="Polar residues" evidence="11">
    <location>
        <begin position="17"/>
        <end position="27"/>
    </location>
</feature>
<dbReference type="InterPro" id="IPR000971">
    <property type="entry name" value="Globin"/>
</dbReference>
<evidence type="ECO:0000313" key="16">
    <source>
        <dbReference type="Proteomes" id="UP000663854"/>
    </source>
</evidence>
<evidence type="ECO:0000256" key="8">
    <source>
        <dbReference type="ARBA" id="ARBA00048649"/>
    </source>
</evidence>
<gene>
    <name evidence="15" type="ORF">JXQ802_LOCUS23159</name>
    <name evidence="14" type="ORF">PYM288_LOCUS9407</name>
</gene>
<keyword evidence="10" id="KW-0813">Transport</keyword>
<dbReference type="PROSITE" id="PS51384">
    <property type="entry name" value="FAD_FR"/>
    <property type="match status" value="1"/>
</dbReference>
<evidence type="ECO:0000256" key="10">
    <source>
        <dbReference type="RuleBase" id="RU000356"/>
    </source>
</evidence>
<reference evidence="14" key="1">
    <citation type="submission" date="2021-02" db="EMBL/GenBank/DDBJ databases">
        <authorList>
            <person name="Nowell W R."/>
        </authorList>
    </citation>
    <scope>NUCLEOTIDE SEQUENCE</scope>
</reference>
<dbReference type="Gene3D" id="3.40.50.80">
    <property type="entry name" value="Nucleotide-binding domain of ferredoxin-NADP reductase (FNR) module"/>
    <property type="match status" value="1"/>
</dbReference>
<dbReference type="Gene3D" id="2.40.30.10">
    <property type="entry name" value="Translation factors"/>
    <property type="match status" value="1"/>
</dbReference>
<dbReference type="InterPro" id="IPR009050">
    <property type="entry name" value="Globin-like_sf"/>
</dbReference>
<evidence type="ECO:0000256" key="5">
    <source>
        <dbReference type="ARBA" id="ARBA00022723"/>
    </source>
</evidence>
<organism evidence="14 16">
    <name type="scientific">Rotaria sordida</name>
    <dbReference type="NCBI Taxonomy" id="392033"/>
    <lineage>
        <taxon>Eukaryota</taxon>
        <taxon>Metazoa</taxon>
        <taxon>Spiralia</taxon>
        <taxon>Gnathifera</taxon>
        <taxon>Rotifera</taxon>
        <taxon>Eurotatoria</taxon>
        <taxon>Bdelloidea</taxon>
        <taxon>Philodinida</taxon>
        <taxon>Philodinidae</taxon>
        <taxon>Rotaria</taxon>
    </lineage>
</organism>
<evidence type="ECO:0000256" key="3">
    <source>
        <dbReference type="ARBA" id="ARBA00022575"/>
    </source>
</evidence>
<evidence type="ECO:0000256" key="4">
    <source>
        <dbReference type="ARBA" id="ARBA00022617"/>
    </source>
</evidence>
<comment type="catalytic activity">
    <reaction evidence="8">
        <text>2 nitric oxide + NADH + 2 O2 = 2 nitrate + NAD(+) + H(+)</text>
        <dbReference type="Rhea" id="RHEA:19469"/>
        <dbReference type="ChEBI" id="CHEBI:15378"/>
        <dbReference type="ChEBI" id="CHEBI:15379"/>
        <dbReference type="ChEBI" id="CHEBI:16480"/>
        <dbReference type="ChEBI" id="CHEBI:17632"/>
        <dbReference type="ChEBI" id="CHEBI:57540"/>
        <dbReference type="ChEBI" id="CHEBI:57945"/>
        <dbReference type="EC" id="1.14.12.17"/>
    </reaction>
</comment>
<dbReference type="Pfam" id="PF00042">
    <property type="entry name" value="Globin"/>
    <property type="match status" value="1"/>
</dbReference>
<keyword evidence="5" id="KW-0479">Metal-binding</keyword>
<evidence type="ECO:0000259" key="12">
    <source>
        <dbReference type="PROSITE" id="PS01033"/>
    </source>
</evidence>
<dbReference type="Gene3D" id="1.10.490.10">
    <property type="entry name" value="Globins"/>
    <property type="match status" value="1"/>
</dbReference>
<dbReference type="GO" id="GO:0071500">
    <property type="term" value="P:cellular response to nitrosative stress"/>
    <property type="evidence" value="ECO:0007669"/>
    <property type="project" value="TreeGrafter"/>
</dbReference>
<dbReference type="GO" id="GO:0005344">
    <property type="term" value="F:oxygen carrier activity"/>
    <property type="evidence" value="ECO:0007669"/>
    <property type="project" value="UniProtKB-KW"/>
</dbReference>
<dbReference type="GO" id="GO:0019825">
    <property type="term" value="F:oxygen binding"/>
    <property type="evidence" value="ECO:0007669"/>
    <property type="project" value="InterPro"/>
</dbReference>
<dbReference type="GO" id="GO:0020037">
    <property type="term" value="F:heme binding"/>
    <property type="evidence" value="ECO:0007669"/>
    <property type="project" value="InterPro"/>
</dbReference>
<comment type="similarity">
    <text evidence="10">Belongs to the globin family.</text>
</comment>
<evidence type="ECO:0000256" key="6">
    <source>
        <dbReference type="ARBA" id="ARBA00023004"/>
    </source>
</evidence>
<evidence type="ECO:0000256" key="2">
    <source>
        <dbReference type="ARBA" id="ARBA00012229"/>
    </source>
</evidence>
<keyword evidence="17" id="KW-1185">Reference proteome</keyword>
<accession>A0A813ZGV1</accession>
<comment type="similarity">
    <text evidence="1">In the C-terminal section; belongs to the flavoprotein pyridine nucleotide cytochrome reductase family.</text>
</comment>
<keyword evidence="3" id="KW-0216">Detoxification</keyword>
<dbReference type="InterPro" id="IPR017938">
    <property type="entry name" value="Riboflavin_synthase-like_b-brl"/>
</dbReference>
<evidence type="ECO:0000256" key="9">
    <source>
        <dbReference type="ARBA" id="ARBA00049433"/>
    </source>
</evidence>